<protein>
    <submittedName>
        <fullName evidence="1">Uncharacterized protein</fullName>
    </submittedName>
</protein>
<evidence type="ECO:0000313" key="1">
    <source>
        <dbReference type="EMBL" id="TPW34271.1"/>
    </source>
</evidence>
<gene>
    <name evidence="1" type="ORF">E3202_07125</name>
</gene>
<dbReference type="EMBL" id="SORZ01000002">
    <property type="protein sequence ID" value="TPW34271.1"/>
    <property type="molecule type" value="Genomic_DNA"/>
</dbReference>
<dbReference type="AlphaFoldDB" id="A0A506ULN9"/>
<name>A0A506ULN9_9PROT</name>
<keyword evidence="2" id="KW-1185">Reference proteome</keyword>
<dbReference type="Proteomes" id="UP000315037">
    <property type="component" value="Unassembled WGS sequence"/>
</dbReference>
<evidence type="ECO:0000313" key="2">
    <source>
        <dbReference type="Proteomes" id="UP000315037"/>
    </source>
</evidence>
<proteinExistence type="predicted"/>
<dbReference type="RefSeq" id="WP_165600885.1">
    <property type="nucleotide sequence ID" value="NZ_SORZ01000002.1"/>
</dbReference>
<accession>A0A506ULN9</accession>
<sequence length="264" mass="28472">MPSRGQRFASGWVASPTLQTLDPAQLGQFSSLIAYGLPQEATAYGVALQERATAEPPPSVNVFEALSAFLTVPELDIEARPATPAEMQEMLLCTRPEPVWVFPADTHNSHDAGKPVSEQSLGDLMTTGRLVESFLRNLLKAQAEAPTAEACGEECAACCEEMARIFNGSAPQETGYRPLKDWHGATLAAAMTDNAFLTVPAQPDPQATMTVFFMAAGLQALELFQAHEQGTLSDQAFQDRLDGLRKTLTLFLCNRLSGQQGESP</sequence>
<organism evidence="1 2">
    <name type="scientific">Oecophyllibacter saccharovorans</name>
    <dbReference type="NCBI Taxonomy" id="2558360"/>
    <lineage>
        <taxon>Bacteria</taxon>
        <taxon>Pseudomonadati</taxon>
        <taxon>Pseudomonadota</taxon>
        <taxon>Alphaproteobacteria</taxon>
        <taxon>Acetobacterales</taxon>
        <taxon>Acetobacteraceae</taxon>
        <taxon>Oecophyllibacter</taxon>
    </lineage>
</organism>
<comment type="caution">
    <text evidence="1">The sequence shown here is derived from an EMBL/GenBank/DDBJ whole genome shotgun (WGS) entry which is preliminary data.</text>
</comment>
<reference evidence="1 2" key="1">
    <citation type="submission" date="2019-03" db="EMBL/GenBank/DDBJ databases">
        <title>The complete genome sequence of Neokomagataea sp. Jb2 NBRC113641.</title>
        <authorList>
            <person name="Chua K.-O."/>
            <person name="Chan K.-G."/>
            <person name="See-Too W.-S."/>
        </authorList>
    </citation>
    <scope>NUCLEOTIDE SEQUENCE [LARGE SCALE GENOMIC DNA]</scope>
    <source>
        <strain evidence="1 2">Jb2</strain>
    </source>
</reference>